<proteinExistence type="predicted"/>
<dbReference type="SUPFAM" id="SSF47473">
    <property type="entry name" value="EF-hand"/>
    <property type="match status" value="1"/>
</dbReference>
<evidence type="ECO:0000313" key="4">
    <source>
        <dbReference type="WBParaSite" id="EVEC_0001171201-mRNA-1"/>
    </source>
</evidence>
<protein>
    <submittedName>
        <fullName evidence="4">EF-hand domain-containing protein</fullName>
    </submittedName>
</protein>
<feature type="transmembrane region" description="Helical" evidence="1">
    <location>
        <begin position="86"/>
        <end position="104"/>
    </location>
</feature>
<sequence length="106" mass="12784">MAELLKYKDFVHPPSIDELRKQTEEAFSHKYIKYMYARFKNECPTGRMRMAEFKQMFGAYIPDRLTDDYLVRLFNAFSKSKSEITFQVKVINLLFFFLFLIFLVNL</sequence>
<keyword evidence="1" id="KW-0472">Membrane</keyword>
<dbReference type="STRING" id="51028.A0A0N4VLE4"/>
<organism evidence="4">
    <name type="scientific">Enterobius vermicularis</name>
    <name type="common">Human pinworm</name>
    <dbReference type="NCBI Taxonomy" id="51028"/>
    <lineage>
        <taxon>Eukaryota</taxon>
        <taxon>Metazoa</taxon>
        <taxon>Ecdysozoa</taxon>
        <taxon>Nematoda</taxon>
        <taxon>Chromadorea</taxon>
        <taxon>Rhabditida</taxon>
        <taxon>Spirurina</taxon>
        <taxon>Oxyuridomorpha</taxon>
        <taxon>Oxyuroidea</taxon>
        <taxon>Oxyuridae</taxon>
        <taxon>Enterobius</taxon>
    </lineage>
</organism>
<reference evidence="2 3" key="2">
    <citation type="submission" date="2018-10" db="EMBL/GenBank/DDBJ databases">
        <authorList>
            <consortium name="Pathogen Informatics"/>
        </authorList>
    </citation>
    <scope>NUCLEOTIDE SEQUENCE [LARGE SCALE GENOMIC DNA]</scope>
</reference>
<keyword evidence="3" id="KW-1185">Reference proteome</keyword>
<dbReference type="InterPro" id="IPR011992">
    <property type="entry name" value="EF-hand-dom_pair"/>
</dbReference>
<keyword evidence="1" id="KW-1133">Transmembrane helix</keyword>
<name>A0A0N4VLE4_ENTVE</name>
<dbReference type="Proteomes" id="UP000274131">
    <property type="component" value="Unassembled WGS sequence"/>
</dbReference>
<dbReference type="OrthoDB" id="191686at2759"/>
<reference evidence="4" key="1">
    <citation type="submission" date="2017-02" db="UniProtKB">
        <authorList>
            <consortium name="WormBaseParasite"/>
        </authorList>
    </citation>
    <scope>IDENTIFICATION</scope>
</reference>
<dbReference type="EMBL" id="UXUI01011443">
    <property type="protein sequence ID" value="VDD96239.1"/>
    <property type="molecule type" value="Genomic_DNA"/>
</dbReference>
<gene>
    <name evidence="2" type="ORF">EVEC_LOCUS10990</name>
</gene>
<accession>A0A0N4VLE4</accession>
<dbReference type="WBParaSite" id="EVEC_0001171201-mRNA-1">
    <property type="protein sequence ID" value="EVEC_0001171201-mRNA-1"/>
    <property type="gene ID" value="EVEC_0001171201"/>
</dbReference>
<keyword evidence="1" id="KW-0812">Transmembrane</keyword>
<dbReference type="Gene3D" id="1.10.238.10">
    <property type="entry name" value="EF-hand"/>
    <property type="match status" value="1"/>
</dbReference>
<evidence type="ECO:0000313" key="3">
    <source>
        <dbReference type="Proteomes" id="UP000274131"/>
    </source>
</evidence>
<evidence type="ECO:0000256" key="1">
    <source>
        <dbReference type="SAM" id="Phobius"/>
    </source>
</evidence>
<evidence type="ECO:0000313" key="2">
    <source>
        <dbReference type="EMBL" id="VDD96239.1"/>
    </source>
</evidence>
<dbReference type="AlphaFoldDB" id="A0A0N4VLE4"/>